<dbReference type="Proteomes" id="UP000291088">
    <property type="component" value="Unassembled WGS sequence"/>
</dbReference>
<dbReference type="RefSeq" id="WP_129333455.1">
    <property type="nucleotide sequence ID" value="NZ_SDVB01000253.1"/>
</dbReference>
<sequence length="215" mass="23573">MGRRKDDPLLQAAKGFPGRRQSKVEKEIEAAAEAAASMPSTPDNPFPIPALFLNAPAYWSEAIKIWKEKSEVLKAAGRRRPGYRHTLARYCMWSQFFFAAGEQLRRDLPKGGATVKVKKGDGEYVYRTHPNIDFMAKAETALRLLDAEFGFTPVRDQDLVRIESFNAGQGRLPLGGTHPPSAPAKDEDSGKHVAGGDPMDLMNSADSPPPGARPN</sequence>
<evidence type="ECO:0000256" key="1">
    <source>
        <dbReference type="SAM" id="MobiDB-lite"/>
    </source>
</evidence>
<evidence type="ECO:0000313" key="3">
    <source>
        <dbReference type="Proteomes" id="UP000291088"/>
    </source>
</evidence>
<feature type="region of interest" description="Disordered" evidence="1">
    <location>
        <begin position="168"/>
        <end position="215"/>
    </location>
</feature>
<accession>A0A4Q2SWT4</accession>
<organism evidence="2 3">
    <name type="scientific">Ciceribacter ferrooxidans</name>
    <dbReference type="NCBI Taxonomy" id="2509717"/>
    <lineage>
        <taxon>Bacteria</taxon>
        <taxon>Pseudomonadati</taxon>
        <taxon>Pseudomonadota</taxon>
        <taxon>Alphaproteobacteria</taxon>
        <taxon>Hyphomicrobiales</taxon>
        <taxon>Rhizobiaceae</taxon>
        <taxon>Ciceribacter</taxon>
    </lineage>
</organism>
<feature type="region of interest" description="Disordered" evidence="1">
    <location>
        <begin position="1"/>
        <end position="39"/>
    </location>
</feature>
<comment type="caution">
    <text evidence="2">The sequence shown here is derived from an EMBL/GenBank/DDBJ whole genome shotgun (WGS) entry which is preliminary data.</text>
</comment>
<keyword evidence="3" id="KW-1185">Reference proteome</keyword>
<dbReference type="OrthoDB" id="7914384at2"/>
<name>A0A4Q2SWT4_9HYPH</name>
<evidence type="ECO:0000313" key="2">
    <source>
        <dbReference type="EMBL" id="RYC10063.1"/>
    </source>
</evidence>
<dbReference type="AlphaFoldDB" id="A0A4Q2SWT4"/>
<reference evidence="2 3" key="1">
    <citation type="submission" date="2019-01" db="EMBL/GenBank/DDBJ databases">
        <authorList>
            <person name="Deng T."/>
        </authorList>
    </citation>
    <scope>NUCLEOTIDE SEQUENCE [LARGE SCALE GENOMIC DNA]</scope>
    <source>
        <strain evidence="2 3">F8825</strain>
    </source>
</reference>
<dbReference type="Pfam" id="PF05119">
    <property type="entry name" value="Terminase_4"/>
    <property type="match status" value="1"/>
</dbReference>
<protein>
    <submittedName>
        <fullName evidence="2">P27 family phage terminase small subunit</fullName>
    </submittedName>
</protein>
<dbReference type="EMBL" id="SDVB01000253">
    <property type="protein sequence ID" value="RYC10063.1"/>
    <property type="molecule type" value="Genomic_DNA"/>
</dbReference>
<dbReference type="InterPro" id="IPR006448">
    <property type="entry name" value="Phage_term_ssu_P27"/>
</dbReference>
<proteinExistence type="predicted"/>
<gene>
    <name evidence="2" type="ORF">EUU22_18485</name>
</gene>